<organism evidence="6 7">
    <name type="scientific">candidate division MSBL1 archaeon SCGC-AAA259I14</name>
    <dbReference type="NCBI Taxonomy" id="1698268"/>
    <lineage>
        <taxon>Archaea</taxon>
        <taxon>Methanobacteriati</taxon>
        <taxon>Methanobacteriota</taxon>
        <taxon>candidate division MSBL1</taxon>
    </lineage>
</organism>
<dbReference type="GO" id="GO:0005737">
    <property type="term" value="C:cytoplasm"/>
    <property type="evidence" value="ECO:0007669"/>
    <property type="project" value="TreeGrafter"/>
</dbReference>
<feature type="domain" description="Tubulin/FtsZ GTPase" evidence="4">
    <location>
        <begin position="19"/>
        <end position="207"/>
    </location>
</feature>
<dbReference type="SMART" id="SM00865">
    <property type="entry name" value="Tubulin_C"/>
    <property type="match status" value="1"/>
</dbReference>
<protein>
    <recommendedName>
        <fullName evidence="8">Tubulin/FtsZ GTPase domain-containing protein</fullName>
    </recommendedName>
</protein>
<dbReference type="Pfam" id="PF00091">
    <property type="entry name" value="Tubulin"/>
    <property type="match status" value="1"/>
</dbReference>
<proteinExistence type="predicted"/>
<dbReference type="InterPro" id="IPR045061">
    <property type="entry name" value="FtsZ/CetZ"/>
</dbReference>
<dbReference type="PANTHER" id="PTHR30314:SF3">
    <property type="entry name" value="MITOCHONDRIAL DIVISION PROTEIN FSZA"/>
    <property type="match status" value="1"/>
</dbReference>
<dbReference type="InterPro" id="IPR018316">
    <property type="entry name" value="Tubulin/FtsZ_2-layer-sand-dom"/>
</dbReference>
<dbReference type="EMBL" id="LHXS01000080">
    <property type="protein sequence ID" value="KXA96220.1"/>
    <property type="molecule type" value="Genomic_DNA"/>
</dbReference>
<evidence type="ECO:0000313" key="6">
    <source>
        <dbReference type="EMBL" id="KXA96220.1"/>
    </source>
</evidence>
<accession>A0A133UPY0</accession>
<feature type="domain" description="Tubulin/FtsZ 2-layer sandwich" evidence="5">
    <location>
        <begin position="213"/>
        <end position="328"/>
    </location>
</feature>
<dbReference type="InterPro" id="IPR036525">
    <property type="entry name" value="Tubulin/FtsZ_GTPase_sf"/>
</dbReference>
<evidence type="ECO:0000259" key="4">
    <source>
        <dbReference type="SMART" id="SM00864"/>
    </source>
</evidence>
<dbReference type="GO" id="GO:0005525">
    <property type="term" value="F:GTP binding"/>
    <property type="evidence" value="ECO:0007669"/>
    <property type="project" value="UniProtKB-KW"/>
</dbReference>
<name>A0A133UPY0_9EURY</name>
<dbReference type="InterPro" id="IPR024757">
    <property type="entry name" value="FtsZ_C"/>
</dbReference>
<keyword evidence="2" id="KW-0342">GTP-binding</keyword>
<keyword evidence="1" id="KW-0547">Nucleotide-binding</keyword>
<dbReference type="AlphaFoldDB" id="A0A133UPY0"/>
<keyword evidence="7" id="KW-1185">Reference proteome</keyword>
<sequence length="329" mass="35395">MNHPHDDDAKTETERSGPKILIAGAGGAGCCVASKISESERWNGKTVAIDTDGQELVSKSADKKILLDRTLIDDLEAENSPGKKSNEIRRKTNGLISGTDVLILTSGLGGNTGSKISPAVAHLGKKAGALVISIVTLPFERGGNKRKEIAEEGQRRLSKEADMVVLLSAGDVMERSSDLPIEEALDVMDEELASLVLTLVSLVEDFYQFDPGFESVNSIFGEMGLTRAGRAECDIETKGTEIAEKIIESPLLRTNLPHTGGALLQITSGSKITPEKVEKIVERISEEIGGNGQVIWETRIDKSLGDVLRAFLLAPDTRFGMMDLDIEVL</sequence>
<dbReference type="PRINTS" id="PR00423">
    <property type="entry name" value="CELLDVISFTSZ"/>
</dbReference>
<dbReference type="GO" id="GO:0051301">
    <property type="term" value="P:cell division"/>
    <property type="evidence" value="ECO:0007669"/>
    <property type="project" value="TreeGrafter"/>
</dbReference>
<keyword evidence="3" id="KW-0717">Septation</keyword>
<evidence type="ECO:0000259" key="5">
    <source>
        <dbReference type="SMART" id="SM00865"/>
    </source>
</evidence>
<gene>
    <name evidence="6" type="ORF">AKJ38_03655</name>
</gene>
<evidence type="ECO:0000256" key="1">
    <source>
        <dbReference type="ARBA" id="ARBA00022741"/>
    </source>
</evidence>
<dbReference type="GO" id="GO:0032153">
    <property type="term" value="C:cell division site"/>
    <property type="evidence" value="ECO:0007669"/>
    <property type="project" value="TreeGrafter"/>
</dbReference>
<dbReference type="SUPFAM" id="SSF55307">
    <property type="entry name" value="Tubulin C-terminal domain-like"/>
    <property type="match status" value="1"/>
</dbReference>
<evidence type="ECO:0008006" key="8">
    <source>
        <dbReference type="Google" id="ProtNLM"/>
    </source>
</evidence>
<dbReference type="SMART" id="SM00864">
    <property type="entry name" value="Tubulin"/>
    <property type="match status" value="1"/>
</dbReference>
<evidence type="ECO:0000313" key="7">
    <source>
        <dbReference type="Proteomes" id="UP000070414"/>
    </source>
</evidence>
<comment type="caution">
    <text evidence="6">The sequence shown here is derived from an EMBL/GenBank/DDBJ whole genome shotgun (WGS) entry which is preliminary data.</text>
</comment>
<keyword evidence="3" id="KW-0131">Cell cycle</keyword>
<dbReference type="PANTHER" id="PTHR30314">
    <property type="entry name" value="CELL DIVISION PROTEIN FTSZ-RELATED"/>
    <property type="match status" value="1"/>
</dbReference>
<dbReference type="Proteomes" id="UP000070414">
    <property type="component" value="Unassembled WGS sequence"/>
</dbReference>
<reference evidence="6 7" key="1">
    <citation type="journal article" date="2016" name="Sci. Rep.">
        <title>Metabolic traits of an uncultured archaeal lineage -MSBL1- from brine pools of the Red Sea.</title>
        <authorList>
            <person name="Mwirichia R."/>
            <person name="Alam I."/>
            <person name="Rashid M."/>
            <person name="Vinu M."/>
            <person name="Ba-Alawi W."/>
            <person name="Anthony Kamau A."/>
            <person name="Kamanda Ngugi D."/>
            <person name="Goker M."/>
            <person name="Klenk H.P."/>
            <person name="Bajic V."/>
            <person name="Stingl U."/>
        </authorList>
    </citation>
    <scope>NUCLEOTIDE SEQUENCE [LARGE SCALE GENOMIC DNA]</scope>
    <source>
        <strain evidence="6">SCGC-AAA259I14</strain>
    </source>
</reference>
<dbReference type="SUPFAM" id="SSF52490">
    <property type="entry name" value="Tubulin nucleotide-binding domain-like"/>
    <property type="match status" value="1"/>
</dbReference>
<dbReference type="InterPro" id="IPR003008">
    <property type="entry name" value="Tubulin_FtsZ_GTPase"/>
</dbReference>
<dbReference type="Pfam" id="PF12327">
    <property type="entry name" value="FtsZ_C"/>
    <property type="match status" value="1"/>
</dbReference>
<dbReference type="GO" id="GO:0003924">
    <property type="term" value="F:GTPase activity"/>
    <property type="evidence" value="ECO:0007669"/>
    <property type="project" value="InterPro"/>
</dbReference>
<evidence type="ECO:0000256" key="2">
    <source>
        <dbReference type="ARBA" id="ARBA00023134"/>
    </source>
</evidence>
<dbReference type="Gene3D" id="3.40.50.1440">
    <property type="entry name" value="Tubulin/FtsZ, GTPase domain"/>
    <property type="match status" value="1"/>
</dbReference>
<keyword evidence="3" id="KW-0132">Cell division</keyword>
<evidence type="ECO:0000256" key="3">
    <source>
        <dbReference type="ARBA" id="ARBA00023210"/>
    </source>
</evidence>
<dbReference type="InterPro" id="IPR008280">
    <property type="entry name" value="Tub_FtsZ_C"/>
</dbReference>